<reference evidence="3 4" key="1">
    <citation type="submission" date="2019-05" db="EMBL/GenBank/DDBJ databases">
        <title>Sporisorium graminicola CBS 10092 draft sequencing and annotation.</title>
        <authorList>
            <person name="Solano-Gonzalez S."/>
            <person name="Caddick M.X."/>
            <person name="Darby A."/>
        </authorList>
    </citation>
    <scope>NUCLEOTIDE SEQUENCE [LARGE SCALE GENOMIC DNA]</scope>
    <source>
        <strain evidence="3 4">CBS 10092</strain>
    </source>
</reference>
<evidence type="ECO:0000256" key="2">
    <source>
        <dbReference type="SAM" id="SignalP"/>
    </source>
</evidence>
<comment type="caution">
    <text evidence="3">The sequence shown here is derived from an EMBL/GenBank/DDBJ whole genome shotgun (WGS) entry which is preliminary data.</text>
</comment>
<name>A0A4U7KTA5_9BASI</name>
<protein>
    <submittedName>
        <fullName evidence="3">Uncharacterized protein</fullName>
    </submittedName>
</protein>
<evidence type="ECO:0000313" key="3">
    <source>
        <dbReference type="EMBL" id="TKY86222.1"/>
    </source>
</evidence>
<keyword evidence="2" id="KW-0732">Signal</keyword>
<feature type="region of interest" description="Disordered" evidence="1">
    <location>
        <begin position="346"/>
        <end position="370"/>
    </location>
</feature>
<dbReference type="KEGG" id="sgra:EX895_005047"/>
<proteinExistence type="predicted"/>
<feature type="signal peptide" evidence="2">
    <location>
        <begin position="1"/>
        <end position="27"/>
    </location>
</feature>
<sequence length="1578" mass="178281">MSRALAGRSLLLLASVFLLLCATTCVAAPKKDKAIEAYLQSQVHFDKYPVLRSSIEPIANVDYARNKYGAVYLARPAYHAGDSILVDYYPKGEGQKAQEVNADVARAVQTTLADVKEAGGAYGDAARVLQYGQPFQGNMRAIRSWAEVWKDPVSFIVPASRSSHEWFRIREALQRNGRVIVHDTVKKTLVAFQLALNGRVEMDIRDLARHLRKREPQPSPRSLADLLAADGGAKQLDVPPAATLDAHIQGSPHYLGFPVLKDLFETPFSIHYAVGKYKAVWLTRPTFREAKVPLEVELIRKGKAAEQMDSHAVPVWKLLKAADDAGYHFGNSARFLQWGRPFERVQTTPDNQKDARLGRLQPPSEETATKQVDWEKIWQSEPRDVPSASKAKEWLEIRAALQRDGHIHLLDWLSNQRLAFHLDETGKVGMAVGNLGHGIVKLKRSVLSSPASSTSRDSEVIEGAIAKRSGYGDKVNFFLHRLRSADGTRWQDGTEIYADLLHYEGVPVFQAEHRQHDLARQALRDYNSFWAFEIPDWKKHREANPFQQRFNGHGFPVTEHNNEAVFQRWREFEAFRQLHGDVAAKLAYGPPLSNLRRAQQAPSRPVQVDASTTSIYDVRAKLRQHHKIVLSNPLTGSRVGFRLGEDGNIFHEVLTSAAGHLAKRMAPADRYSAQAGDIQDYDYFTGSAFQHQDYPTALDPADVERMFADTIHFHGYPVLAGRQYTSTVRHALQSYEQVWMIPRFPLPYDSARLPANLRRDNRYTRPPSQPVVDYLDAAATARHIYGDKLMYLQFGKPFPPRQPAAPSTSNGLRLFSKKKKPDSYSLPSWQEVNTRGSQITLDNVDVHFLRRHLNERNYFKALVRNPDGTPRTFGVRLDQAGRVEIEGLANVAAHFHKRSDTLSFVGESGTLHAFGARRLAKRMDPRPPHLQPGTYDYYAFTHRYSAPSRASTSEESRQMFAGTIHYNREPVLFLGEFDSSKLQHALHDYGAAWVTSRADLSSWRRSLHSFRTPLHLTQQPARNDHGWDGLMQYLVAVDQDRRAHGDVSALLKHGRPFGPRSSSRFFGYRKPSTKKMESTSTWWDLTNREQLYHMHQHLDEHNHLKGWFPHTGAVLGFRLLEDGKVEVKSLTSVAPHLHKRAVDDSVPSFDYPSSGPQLLAKRAGSSNPQTGTYEWYAQGYQHVAQHPLAAVAGERMFSDTIYYGRVPVLVAEDVGQSKVHHALQTYGRAWITSRDGQGSLREPFYLTSDGVRRDHGQIGVRKAVQLMDQYGRDHGRIAMLLKYGKPFSTGQSSSGLTSLIPTGWRRAGGQGEWDLAISDPFQARQNLLESKYMKGINPSTGARYEFRLSADGQVAMKELANAARRLHRRMETAPESSTSHVLKERSWNQRAVEYYINREHPDDPNASKLSDLHRRMEFSGDLHYNGVPMFFPQKDEGVLDKVHRARRIYPGYWIVGIYDGRPETTVARYVPSDRRVPASARGEQALLDSLKAMDKYRELNGADAQLLTYGPGFPKRQGTVPSWNDVRTRAHRLPALASMQAKWSRLQTHGMVVITDANGAVGFLLDKTGHLSHMRLAL</sequence>
<dbReference type="OrthoDB" id="2546564at2759"/>
<evidence type="ECO:0000313" key="4">
    <source>
        <dbReference type="Proteomes" id="UP000306050"/>
    </source>
</evidence>
<gene>
    <name evidence="3" type="ORF">EX895_005047</name>
</gene>
<evidence type="ECO:0000256" key="1">
    <source>
        <dbReference type="SAM" id="MobiDB-lite"/>
    </source>
</evidence>
<accession>A0A4U7KTA5</accession>
<keyword evidence="4" id="KW-1185">Reference proteome</keyword>
<feature type="region of interest" description="Disordered" evidence="1">
    <location>
        <begin position="801"/>
        <end position="820"/>
    </location>
</feature>
<organism evidence="3 4">
    <name type="scientific">Sporisorium graminicola</name>
    <dbReference type="NCBI Taxonomy" id="280036"/>
    <lineage>
        <taxon>Eukaryota</taxon>
        <taxon>Fungi</taxon>
        <taxon>Dikarya</taxon>
        <taxon>Basidiomycota</taxon>
        <taxon>Ustilaginomycotina</taxon>
        <taxon>Ustilaginomycetes</taxon>
        <taxon>Ustilaginales</taxon>
        <taxon>Ustilaginaceae</taxon>
        <taxon>Sporisorium</taxon>
    </lineage>
</organism>
<dbReference type="EMBL" id="SRRM01000018">
    <property type="protein sequence ID" value="TKY86222.1"/>
    <property type="molecule type" value="Genomic_DNA"/>
</dbReference>
<dbReference type="RefSeq" id="XP_029738207.1">
    <property type="nucleotide sequence ID" value="XM_029885641.1"/>
</dbReference>
<feature type="chain" id="PRO_5020920590" evidence="2">
    <location>
        <begin position="28"/>
        <end position="1578"/>
    </location>
</feature>
<dbReference type="GeneID" id="40727942"/>
<dbReference type="Proteomes" id="UP000306050">
    <property type="component" value="Chromosome SGRAM_5"/>
</dbReference>